<evidence type="ECO:0000256" key="12">
    <source>
        <dbReference type="ARBA" id="ARBA00023326"/>
    </source>
</evidence>
<evidence type="ECO:0000256" key="7">
    <source>
        <dbReference type="ARBA" id="ARBA00022801"/>
    </source>
</evidence>
<evidence type="ECO:0000256" key="15">
    <source>
        <dbReference type="ARBA" id="ARBA00043078"/>
    </source>
</evidence>
<dbReference type="GO" id="GO:0042973">
    <property type="term" value="F:glucan endo-1,3-beta-D-glucosidase activity"/>
    <property type="evidence" value="ECO:0007669"/>
    <property type="project" value="TreeGrafter"/>
</dbReference>
<dbReference type="GO" id="GO:0071555">
    <property type="term" value="P:cell wall organization"/>
    <property type="evidence" value="ECO:0007669"/>
    <property type="project" value="UniProtKB-KW"/>
</dbReference>
<dbReference type="GO" id="GO:0005576">
    <property type="term" value="C:extracellular region"/>
    <property type="evidence" value="ECO:0007669"/>
    <property type="project" value="TreeGrafter"/>
</dbReference>
<dbReference type="InterPro" id="IPR000490">
    <property type="entry name" value="Glyco_hydro_17"/>
</dbReference>
<evidence type="ECO:0000256" key="14">
    <source>
        <dbReference type="ARBA" id="ARBA00042373"/>
    </source>
</evidence>
<comment type="caution">
    <text evidence="16">The sequence shown here is derived from an EMBL/GenBank/DDBJ whole genome shotgun (WGS) entry which is preliminary data.</text>
</comment>
<evidence type="ECO:0000256" key="8">
    <source>
        <dbReference type="ARBA" id="ARBA00023136"/>
    </source>
</evidence>
<dbReference type="Pfam" id="PF00332">
    <property type="entry name" value="Glyco_hydro_17"/>
    <property type="match status" value="1"/>
</dbReference>
<dbReference type="GO" id="GO:0000272">
    <property type="term" value="P:polysaccharide catabolic process"/>
    <property type="evidence" value="ECO:0007669"/>
    <property type="project" value="UniProtKB-KW"/>
</dbReference>
<keyword evidence="7" id="KW-0378">Hydrolase</keyword>
<dbReference type="AlphaFoldDB" id="A0A933W218"/>
<organism evidence="16 17">
    <name type="scientific">Eiseniibacteriota bacterium</name>
    <dbReference type="NCBI Taxonomy" id="2212470"/>
    <lineage>
        <taxon>Bacteria</taxon>
        <taxon>Candidatus Eiseniibacteriota</taxon>
    </lineage>
</organism>
<keyword evidence="9" id="KW-0325">Glycoprotein</keyword>
<keyword evidence="10" id="KW-0119">Carbohydrate metabolism</keyword>
<comment type="function">
    <text evidence="13">Glucanases play a role in cell expansion during growth, in cell-cell fusion during mating, and in spore release during sporulation. This enzyme may be involved in beta-glucan degradation. Active on laminarin and lichenan.</text>
</comment>
<keyword evidence="3" id="KW-1003">Cell membrane</keyword>
<keyword evidence="8" id="KW-0472">Membrane</keyword>
<reference evidence="16" key="1">
    <citation type="submission" date="2020-07" db="EMBL/GenBank/DDBJ databases">
        <title>Huge and variable diversity of episymbiotic CPR bacteria and DPANN archaea in groundwater ecosystems.</title>
        <authorList>
            <person name="He C.Y."/>
            <person name="Keren R."/>
            <person name="Whittaker M."/>
            <person name="Farag I.F."/>
            <person name="Doudna J."/>
            <person name="Cate J.H.D."/>
            <person name="Banfield J.F."/>
        </authorList>
    </citation>
    <scope>NUCLEOTIDE SEQUENCE</scope>
    <source>
        <strain evidence="16">NC_groundwater_1813_Pr3_B-0.1um_71_17</strain>
    </source>
</reference>
<evidence type="ECO:0000256" key="10">
    <source>
        <dbReference type="ARBA" id="ARBA00023277"/>
    </source>
</evidence>
<name>A0A933W218_UNCEI</name>
<dbReference type="PANTHER" id="PTHR16631">
    <property type="entry name" value="GLUCAN 1,3-BETA-GLUCOSIDASE"/>
    <property type="match status" value="1"/>
</dbReference>
<dbReference type="PANTHER" id="PTHR16631:SF17">
    <property type="entry name" value="GLUCAN ENDO-1,3-BETA-GLUCOSIDASE BTGC"/>
    <property type="match status" value="1"/>
</dbReference>
<dbReference type="SUPFAM" id="SSF51445">
    <property type="entry name" value="(Trans)glycosidases"/>
    <property type="match status" value="1"/>
</dbReference>
<dbReference type="InterPro" id="IPR050732">
    <property type="entry name" value="Beta-glucan_modifiers"/>
</dbReference>
<protein>
    <recommendedName>
        <fullName evidence="15">Endo-1,3-beta-glucanase btgC</fullName>
    </recommendedName>
    <alternativeName>
        <fullName evidence="14">Laminarinase btgC</fullName>
    </alternativeName>
</protein>
<dbReference type="GO" id="GO:0005886">
    <property type="term" value="C:plasma membrane"/>
    <property type="evidence" value="ECO:0007669"/>
    <property type="project" value="UniProtKB-SubCell"/>
</dbReference>
<dbReference type="InterPro" id="IPR017853">
    <property type="entry name" value="GH"/>
</dbReference>
<sequence length="355" mass="40232">MSPRVMPLSLALALAALVVLGAGAVVLARTTRTRPFPRQQPFVVRPLALESGGRWIGDAVAYGPHRDGQRPRGVEPTVAQVREDLRLLSKDWHLLRIYGAIGTGDTVLRAIREEKCGTKVVLGLWLDAEERRDSTGRVVERFPKARAANRRDVERAIQHARHHPDLVAAITVGNETQVYWSANRLPAETVIAYIREVRARTRVPVSTADDFNFWNKAESRAIAAECDFVFTHLHPLWNGQQLEEALPWIERNLAEIRAVHPDREVVIGETGWATMHNDQGDQGKLMKGAVGEREQAEFYRALRAWIARTRVPTFVFEAFDENWKGSPDPAEVEKHWGLYRADRTPKLAMQREENR</sequence>
<evidence type="ECO:0000313" key="16">
    <source>
        <dbReference type="EMBL" id="MBI5168388.1"/>
    </source>
</evidence>
<comment type="subcellular location">
    <subcellularLocation>
        <location evidence="2">Cell membrane</location>
    </subcellularLocation>
    <subcellularLocation>
        <location evidence="1">Secreted</location>
        <location evidence="1">Cell wall</location>
    </subcellularLocation>
</comment>
<keyword evidence="12" id="KW-0624">Polysaccharide degradation</keyword>
<evidence type="ECO:0000256" key="13">
    <source>
        <dbReference type="ARBA" id="ARBA00037649"/>
    </source>
</evidence>
<evidence type="ECO:0000256" key="2">
    <source>
        <dbReference type="ARBA" id="ARBA00004236"/>
    </source>
</evidence>
<keyword evidence="11" id="KW-0961">Cell wall biogenesis/degradation</keyword>
<dbReference type="Proteomes" id="UP000696931">
    <property type="component" value="Unassembled WGS sequence"/>
</dbReference>
<keyword evidence="5" id="KW-0964">Secreted</keyword>
<dbReference type="Gene3D" id="3.20.20.80">
    <property type="entry name" value="Glycosidases"/>
    <property type="match status" value="1"/>
</dbReference>
<proteinExistence type="predicted"/>
<evidence type="ECO:0000256" key="1">
    <source>
        <dbReference type="ARBA" id="ARBA00004191"/>
    </source>
</evidence>
<evidence type="ECO:0000256" key="6">
    <source>
        <dbReference type="ARBA" id="ARBA00022729"/>
    </source>
</evidence>
<keyword evidence="6" id="KW-0732">Signal</keyword>
<evidence type="ECO:0000256" key="9">
    <source>
        <dbReference type="ARBA" id="ARBA00023180"/>
    </source>
</evidence>
<evidence type="ECO:0000313" key="17">
    <source>
        <dbReference type="Proteomes" id="UP000696931"/>
    </source>
</evidence>
<keyword evidence="4" id="KW-0134">Cell wall</keyword>
<accession>A0A933W218</accession>
<evidence type="ECO:0000256" key="11">
    <source>
        <dbReference type="ARBA" id="ARBA00023316"/>
    </source>
</evidence>
<dbReference type="EMBL" id="JACRIW010000020">
    <property type="protein sequence ID" value="MBI5168388.1"/>
    <property type="molecule type" value="Genomic_DNA"/>
</dbReference>
<evidence type="ECO:0000256" key="4">
    <source>
        <dbReference type="ARBA" id="ARBA00022512"/>
    </source>
</evidence>
<evidence type="ECO:0000256" key="5">
    <source>
        <dbReference type="ARBA" id="ARBA00022525"/>
    </source>
</evidence>
<evidence type="ECO:0000256" key="3">
    <source>
        <dbReference type="ARBA" id="ARBA00022475"/>
    </source>
</evidence>
<dbReference type="GO" id="GO:0009986">
    <property type="term" value="C:cell surface"/>
    <property type="evidence" value="ECO:0007669"/>
    <property type="project" value="TreeGrafter"/>
</dbReference>
<gene>
    <name evidence="16" type="ORF">HZA61_02770</name>
</gene>